<feature type="compositionally biased region" description="Polar residues" evidence="1">
    <location>
        <begin position="86"/>
        <end position="97"/>
    </location>
</feature>
<gene>
    <name evidence="2" type="ORF">C8R41DRAFT_852170</name>
</gene>
<reference evidence="2" key="1">
    <citation type="submission" date="2022-08" db="EMBL/GenBank/DDBJ databases">
        <title>A Global Phylogenomic Analysis of the Shiitake Genus Lentinula.</title>
        <authorList>
            <consortium name="DOE Joint Genome Institute"/>
            <person name="Sierra-Patev S."/>
            <person name="Min B."/>
            <person name="Naranjo-Ortiz M."/>
            <person name="Looney B."/>
            <person name="Konkel Z."/>
            <person name="Slot J.C."/>
            <person name="Sakamoto Y."/>
            <person name="Steenwyk J.L."/>
            <person name="Rokas A."/>
            <person name="Carro J."/>
            <person name="Camarero S."/>
            <person name="Ferreira P."/>
            <person name="Molpeceres G."/>
            <person name="Ruiz-Duenas F.J."/>
            <person name="Serrano A."/>
            <person name="Henrissat B."/>
            <person name="Drula E."/>
            <person name="Hughes K.W."/>
            <person name="Mata J.L."/>
            <person name="Ishikawa N.K."/>
            <person name="Vargas-Isla R."/>
            <person name="Ushijima S."/>
            <person name="Smith C.A."/>
            <person name="Ahrendt S."/>
            <person name="Andreopoulos W."/>
            <person name="He G."/>
            <person name="Labutti K."/>
            <person name="Lipzen A."/>
            <person name="Ng V."/>
            <person name="Riley R."/>
            <person name="Sandor L."/>
            <person name="Barry K."/>
            <person name="Martinez A.T."/>
            <person name="Xiao Y."/>
            <person name="Gibbons J.G."/>
            <person name="Terashima K."/>
            <person name="Grigoriev I.V."/>
            <person name="Hibbett D.S."/>
        </authorList>
    </citation>
    <scope>NUCLEOTIDE SEQUENCE</scope>
    <source>
        <strain evidence="2">RHP3577 ss4</strain>
    </source>
</reference>
<keyword evidence="3" id="KW-1185">Reference proteome</keyword>
<feature type="compositionally biased region" description="Polar residues" evidence="1">
    <location>
        <begin position="1"/>
        <end position="22"/>
    </location>
</feature>
<dbReference type="Proteomes" id="UP001150217">
    <property type="component" value="Unassembled WGS sequence"/>
</dbReference>
<evidence type="ECO:0000313" key="3">
    <source>
        <dbReference type="Proteomes" id="UP001150217"/>
    </source>
</evidence>
<sequence>MSTRANRVSSADNPSASGTPTAKAQRGRRQTRSSTDASTVVPVSSTNKKRKKPVQTVEPLGTQTKKARGSPRAASGMVSRGGGATTPRNRPSEGTRQTRYRAVTINVDEEEGICLFIFHYPVV</sequence>
<feature type="region of interest" description="Disordered" evidence="1">
    <location>
        <begin position="1"/>
        <end position="97"/>
    </location>
</feature>
<evidence type="ECO:0000256" key="1">
    <source>
        <dbReference type="SAM" id="MobiDB-lite"/>
    </source>
</evidence>
<organism evidence="2 3">
    <name type="scientific">Lentinula lateritia</name>
    <dbReference type="NCBI Taxonomy" id="40482"/>
    <lineage>
        <taxon>Eukaryota</taxon>
        <taxon>Fungi</taxon>
        <taxon>Dikarya</taxon>
        <taxon>Basidiomycota</taxon>
        <taxon>Agaricomycotina</taxon>
        <taxon>Agaricomycetes</taxon>
        <taxon>Agaricomycetidae</taxon>
        <taxon>Agaricales</taxon>
        <taxon>Marasmiineae</taxon>
        <taxon>Omphalotaceae</taxon>
        <taxon>Lentinula</taxon>
    </lineage>
</organism>
<name>A0ABQ8V348_9AGAR</name>
<evidence type="ECO:0000313" key="2">
    <source>
        <dbReference type="EMBL" id="KAJ4470310.1"/>
    </source>
</evidence>
<comment type="caution">
    <text evidence="2">The sequence shown here is derived from an EMBL/GenBank/DDBJ whole genome shotgun (WGS) entry which is preliminary data.</text>
</comment>
<dbReference type="EMBL" id="JANVFT010000092">
    <property type="protein sequence ID" value="KAJ4470310.1"/>
    <property type="molecule type" value="Genomic_DNA"/>
</dbReference>
<feature type="compositionally biased region" description="Polar residues" evidence="1">
    <location>
        <begin position="32"/>
        <end position="46"/>
    </location>
</feature>
<proteinExistence type="predicted"/>
<protein>
    <submittedName>
        <fullName evidence="2">Uncharacterized protein</fullName>
    </submittedName>
</protein>
<accession>A0ABQ8V348</accession>